<proteinExistence type="inferred from homology"/>
<dbReference type="Gene3D" id="3.40.50.200">
    <property type="entry name" value="Peptidase S8/S53 domain"/>
    <property type="match status" value="1"/>
</dbReference>
<feature type="active site" description="Charge relay system" evidence="5">
    <location>
        <position position="159"/>
    </location>
</feature>
<accession>A0AAE3KVZ6</accession>
<dbReference type="InterPro" id="IPR050131">
    <property type="entry name" value="Peptidase_S8_subtilisin-like"/>
</dbReference>
<evidence type="ECO:0000256" key="2">
    <source>
        <dbReference type="ARBA" id="ARBA00022670"/>
    </source>
</evidence>
<evidence type="ECO:0000256" key="1">
    <source>
        <dbReference type="ARBA" id="ARBA00011073"/>
    </source>
</evidence>
<dbReference type="InterPro" id="IPR015500">
    <property type="entry name" value="Peptidase_S8_subtilisin-rel"/>
</dbReference>
<dbReference type="InterPro" id="IPR023828">
    <property type="entry name" value="Peptidase_S8_Ser-AS"/>
</dbReference>
<evidence type="ECO:0000256" key="5">
    <source>
        <dbReference type="PROSITE-ProRule" id="PRU01240"/>
    </source>
</evidence>
<evidence type="ECO:0000259" key="7">
    <source>
        <dbReference type="Pfam" id="PF00082"/>
    </source>
</evidence>
<evidence type="ECO:0000313" key="9">
    <source>
        <dbReference type="Proteomes" id="UP001204144"/>
    </source>
</evidence>
<dbReference type="Pfam" id="PF00082">
    <property type="entry name" value="Peptidase_S8"/>
    <property type="match status" value="1"/>
</dbReference>
<dbReference type="PRINTS" id="PR00723">
    <property type="entry name" value="SUBTILISIN"/>
</dbReference>
<dbReference type="PROSITE" id="PS00138">
    <property type="entry name" value="SUBTILASE_SER"/>
    <property type="match status" value="1"/>
</dbReference>
<dbReference type="RefSeq" id="WP_255035791.1">
    <property type="nucleotide sequence ID" value="NZ_RJUF01000005.1"/>
</dbReference>
<keyword evidence="4 5" id="KW-0720">Serine protease</keyword>
<evidence type="ECO:0000313" key="8">
    <source>
        <dbReference type="EMBL" id="MCP9762040.1"/>
    </source>
</evidence>
<name>A0AAE3KVZ6_9BACT</name>
<dbReference type="GO" id="GO:0004252">
    <property type="term" value="F:serine-type endopeptidase activity"/>
    <property type="evidence" value="ECO:0007669"/>
    <property type="project" value="UniProtKB-UniRule"/>
</dbReference>
<keyword evidence="9" id="KW-1185">Reference proteome</keyword>
<comment type="caution">
    <text evidence="8">The sequence shown here is derived from an EMBL/GenBank/DDBJ whole genome shotgun (WGS) entry which is preliminary data.</text>
</comment>
<feature type="signal peptide" evidence="6">
    <location>
        <begin position="1"/>
        <end position="21"/>
    </location>
</feature>
<protein>
    <submittedName>
        <fullName evidence="8">Peptidase S8</fullName>
    </submittedName>
</protein>
<dbReference type="EMBL" id="RJUF01000005">
    <property type="protein sequence ID" value="MCP9762040.1"/>
    <property type="molecule type" value="Genomic_DNA"/>
</dbReference>
<dbReference type="AlphaFoldDB" id="A0AAE3KVZ6"/>
<dbReference type="PROSITE" id="PS51892">
    <property type="entry name" value="SUBTILASE"/>
    <property type="match status" value="1"/>
</dbReference>
<reference evidence="8 9" key="1">
    <citation type="submission" date="2018-11" db="EMBL/GenBank/DDBJ databases">
        <title>Novel bacteria species description.</title>
        <authorList>
            <person name="Han J.-H."/>
        </authorList>
    </citation>
    <scope>NUCLEOTIDE SEQUENCE [LARGE SCALE GENOMIC DNA]</scope>
    <source>
        <strain evidence="8 9">KCTC23259</strain>
    </source>
</reference>
<keyword evidence="6" id="KW-0732">Signal</keyword>
<dbReference type="PANTHER" id="PTHR43806:SF67">
    <property type="entry name" value="EGF-LIKE DOMAIN-CONTAINING PROTEIN"/>
    <property type="match status" value="1"/>
</dbReference>
<sequence>MNSLKGIILFFLVLAFAVSHAQEKYWVFFKERDLSQHQPVSNKTYKNMESLGLAIFQESDFGPFHKEVKVLSDAGFRVQNTSRWFNAISVYLSDDEIIKIGHYPFVKEIRRITTYQNLALNKTPTFDGIYLSYPLHQINAGAFIKKGWMGQGVDIGVIDGGFFDAPNDPNLHHLFDYNKVKNVKDFFSPPKVDFYGDKKSDGEIHGSLVTTAIAGFNSEKKQLFGLGLKSNFYFARTESSQRESRIEEDNWIAAIEWLDSLGVRLANSSLGYATGFTNPSESYKPEQMDGKTSLIAQGAKMAVNEKGMILVVSAGNEGENKTWGGVVSTPGDVEEVISVGANDNNGMRMAYSSKGVDFVNFIKPDLTVYSEYGTSLAAPIVTGIVALMLEKKPNLKPAEVKEILRLSGSLATSPNNFVGYGLPDCEKIVYQLENKSMLSKKIETKKVRKSVVIKTTEKEGIVIFHKKDKQNVISQEIRQALKGRLEIERVGNVNQTTVVFKDKLIEIIWRN</sequence>
<dbReference type="SUPFAM" id="SSF52743">
    <property type="entry name" value="Subtilisin-like"/>
    <property type="match status" value="1"/>
</dbReference>
<keyword evidence="2 5" id="KW-0645">Protease</keyword>
<comment type="similarity">
    <text evidence="1 5">Belongs to the peptidase S8 family.</text>
</comment>
<dbReference type="Proteomes" id="UP001204144">
    <property type="component" value="Unassembled WGS sequence"/>
</dbReference>
<evidence type="ECO:0000256" key="4">
    <source>
        <dbReference type="ARBA" id="ARBA00022825"/>
    </source>
</evidence>
<dbReference type="InterPro" id="IPR036852">
    <property type="entry name" value="Peptidase_S8/S53_dom_sf"/>
</dbReference>
<feature type="chain" id="PRO_5042142570" evidence="6">
    <location>
        <begin position="22"/>
        <end position="511"/>
    </location>
</feature>
<gene>
    <name evidence="8" type="ORF">EGI31_03670</name>
</gene>
<feature type="domain" description="Peptidase S8/S53" evidence="7">
    <location>
        <begin position="150"/>
        <end position="421"/>
    </location>
</feature>
<feature type="active site" description="Charge relay system" evidence="5">
    <location>
        <position position="205"/>
    </location>
</feature>
<organism evidence="8 9">
    <name type="scientific">Lacihabitans soyangensis</name>
    <dbReference type="NCBI Taxonomy" id="869394"/>
    <lineage>
        <taxon>Bacteria</taxon>
        <taxon>Pseudomonadati</taxon>
        <taxon>Bacteroidota</taxon>
        <taxon>Cytophagia</taxon>
        <taxon>Cytophagales</taxon>
        <taxon>Leadbetterellaceae</taxon>
        <taxon>Lacihabitans</taxon>
    </lineage>
</organism>
<evidence type="ECO:0000256" key="6">
    <source>
        <dbReference type="SAM" id="SignalP"/>
    </source>
</evidence>
<dbReference type="InterPro" id="IPR000209">
    <property type="entry name" value="Peptidase_S8/S53_dom"/>
</dbReference>
<dbReference type="PANTHER" id="PTHR43806">
    <property type="entry name" value="PEPTIDASE S8"/>
    <property type="match status" value="1"/>
</dbReference>
<keyword evidence="3 5" id="KW-0378">Hydrolase</keyword>
<evidence type="ECO:0000256" key="3">
    <source>
        <dbReference type="ARBA" id="ARBA00022801"/>
    </source>
</evidence>
<dbReference type="GO" id="GO:0006508">
    <property type="term" value="P:proteolysis"/>
    <property type="evidence" value="ECO:0007669"/>
    <property type="project" value="UniProtKB-KW"/>
</dbReference>
<feature type="active site" description="Charge relay system" evidence="5">
    <location>
        <position position="375"/>
    </location>
</feature>